<organism evidence="2 3">
    <name type="scientific">Araneus ventricosus</name>
    <name type="common">Orbweaver spider</name>
    <name type="synonym">Epeira ventricosa</name>
    <dbReference type="NCBI Taxonomy" id="182803"/>
    <lineage>
        <taxon>Eukaryota</taxon>
        <taxon>Metazoa</taxon>
        <taxon>Ecdysozoa</taxon>
        <taxon>Arthropoda</taxon>
        <taxon>Chelicerata</taxon>
        <taxon>Arachnida</taxon>
        <taxon>Araneae</taxon>
        <taxon>Araneomorphae</taxon>
        <taxon>Entelegynae</taxon>
        <taxon>Araneoidea</taxon>
        <taxon>Araneidae</taxon>
        <taxon>Araneus</taxon>
    </lineage>
</organism>
<comment type="caution">
    <text evidence="2">The sequence shown here is derived from an EMBL/GenBank/DDBJ whole genome shotgun (WGS) entry which is preliminary data.</text>
</comment>
<dbReference type="AlphaFoldDB" id="A0A4Y2JHD4"/>
<protein>
    <submittedName>
        <fullName evidence="2">Uncharacterized protein</fullName>
    </submittedName>
</protein>
<name>A0A4Y2JHD4_ARAVE</name>
<dbReference type="Proteomes" id="UP000499080">
    <property type="component" value="Unassembled WGS sequence"/>
</dbReference>
<feature type="compositionally biased region" description="Low complexity" evidence="1">
    <location>
        <begin position="45"/>
        <end position="62"/>
    </location>
</feature>
<sequence length="89" mass="10039">MAVSSISIETTCDENACRIVPTFFLRTITGDFAQKQPGERNLKLQTSPKKTQQSKSTSFQPPLNEYSITSAMPHQKSHVRSTCRHSYSF</sequence>
<evidence type="ECO:0000256" key="1">
    <source>
        <dbReference type="SAM" id="MobiDB-lite"/>
    </source>
</evidence>
<keyword evidence="3" id="KW-1185">Reference proteome</keyword>
<evidence type="ECO:0000313" key="2">
    <source>
        <dbReference type="EMBL" id="GBM88878.1"/>
    </source>
</evidence>
<dbReference type="EMBL" id="BGPR01003498">
    <property type="protein sequence ID" value="GBM88878.1"/>
    <property type="molecule type" value="Genomic_DNA"/>
</dbReference>
<evidence type="ECO:0000313" key="3">
    <source>
        <dbReference type="Proteomes" id="UP000499080"/>
    </source>
</evidence>
<reference evidence="2 3" key="1">
    <citation type="journal article" date="2019" name="Sci. Rep.">
        <title>Orb-weaving spider Araneus ventricosus genome elucidates the spidroin gene catalogue.</title>
        <authorList>
            <person name="Kono N."/>
            <person name="Nakamura H."/>
            <person name="Ohtoshi R."/>
            <person name="Moran D.A.P."/>
            <person name="Shinohara A."/>
            <person name="Yoshida Y."/>
            <person name="Fujiwara M."/>
            <person name="Mori M."/>
            <person name="Tomita M."/>
            <person name="Arakawa K."/>
        </authorList>
    </citation>
    <scope>NUCLEOTIDE SEQUENCE [LARGE SCALE GENOMIC DNA]</scope>
</reference>
<accession>A0A4Y2JHD4</accession>
<proteinExistence type="predicted"/>
<gene>
    <name evidence="2" type="ORF">AVEN_134140_1</name>
</gene>
<feature type="region of interest" description="Disordered" evidence="1">
    <location>
        <begin position="36"/>
        <end position="89"/>
    </location>
</feature>